<dbReference type="InterPro" id="IPR016181">
    <property type="entry name" value="Acyl_CoA_acyltransferase"/>
</dbReference>
<dbReference type="CDD" id="cd04301">
    <property type="entry name" value="NAT_SF"/>
    <property type="match status" value="1"/>
</dbReference>
<evidence type="ECO:0000259" key="1">
    <source>
        <dbReference type="PROSITE" id="PS51186"/>
    </source>
</evidence>
<dbReference type="PROSITE" id="PS51186">
    <property type="entry name" value="GNAT"/>
    <property type="match status" value="1"/>
</dbReference>
<protein>
    <submittedName>
        <fullName evidence="3">N-acetyltransferase</fullName>
    </submittedName>
</protein>
<sequence>MLEIKQGSQSFYIGDEKNSEAEVHFVRVGETRIILDHTHVAEHLRGKNVGQQLVKAAVEYAKKEKLQVIPLCPFAKAEFEKNSEYQKLLG</sequence>
<feature type="domain" description="N-acetyltransferase" evidence="1">
    <location>
        <begin position="1"/>
        <end position="90"/>
    </location>
</feature>
<dbReference type="Gene3D" id="3.40.630.30">
    <property type="match status" value="1"/>
</dbReference>
<reference evidence="3 4" key="1">
    <citation type="submission" date="2022-05" db="EMBL/GenBank/DDBJ databases">
        <title>Genome Sequencing of Bee-Associated Microbes.</title>
        <authorList>
            <person name="Dunlap C."/>
        </authorList>
    </citation>
    <scope>NUCLEOTIDE SEQUENCE [LARGE SCALE GENOMIC DNA]</scope>
    <source>
        <strain evidence="3 4">NRRL BD-083</strain>
    </source>
</reference>
<dbReference type="PANTHER" id="PTHR31435:SF10">
    <property type="entry name" value="BSR4717 PROTEIN"/>
    <property type="match status" value="1"/>
</dbReference>
<name>A0ABT4EW42_9BACI</name>
<gene>
    <name evidence="3" type="ORF">M5W82_23700</name>
</gene>
<evidence type="ECO:0000313" key="3">
    <source>
        <dbReference type="EMBL" id="MCY9549881.1"/>
    </source>
</evidence>
<evidence type="ECO:0000313" key="4">
    <source>
        <dbReference type="Proteomes" id="UP001527052"/>
    </source>
</evidence>
<dbReference type="EMBL" id="JAMDLZ010000059">
    <property type="protein sequence ID" value="MCY9549881.1"/>
    <property type="molecule type" value="Genomic_DNA"/>
</dbReference>
<dbReference type="RefSeq" id="WP_166672149.1">
    <property type="nucleotide sequence ID" value="NZ_JAMDLZ010000059.1"/>
</dbReference>
<dbReference type="InterPro" id="IPR031165">
    <property type="entry name" value="GNAT_YJDJ"/>
</dbReference>
<evidence type="ECO:0000259" key="2">
    <source>
        <dbReference type="PROSITE" id="PS51729"/>
    </source>
</evidence>
<comment type="caution">
    <text evidence="3">The sequence shown here is derived from an EMBL/GenBank/DDBJ whole genome shotgun (WGS) entry which is preliminary data.</text>
</comment>
<dbReference type="SUPFAM" id="SSF55729">
    <property type="entry name" value="Acyl-CoA N-acyltransferases (Nat)"/>
    <property type="match status" value="1"/>
</dbReference>
<dbReference type="PANTHER" id="PTHR31435">
    <property type="entry name" value="PROTEIN NATD1"/>
    <property type="match status" value="1"/>
</dbReference>
<organism evidence="3 4">
    <name type="scientific">Lysinibacillus xylanilyticus</name>
    <dbReference type="NCBI Taxonomy" id="582475"/>
    <lineage>
        <taxon>Bacteria</taxon>
        <taxon>Bacillati</taxon>
        <taxon>Bacillota</taxon>
        <taxon>Bacilli</taxon>
        <taxon>Bacillales</taxon>
        <taxon>Bacillaceae</taxon>
        <taxon>Lysinibacillus</taxon>
    </lineage>
</organism>
<dbReference type="InterPro" id="IPR000182">
    <property type="entry name" value="GNAT_dom"/>
</dbReference>
<dbReference type="InterPro" id="IPR045057">
    <property type="entry name" value="Gcn5-rel_NAT"/>
</dbReference>
<proteinExistence type="predicted"/>
<dbReference type="Proteomes" id="UP001527052">
    <property type="component" value="Unassembled WGS sequence"/>
</dbReference>
<keyword evidence="4" id="KW-1185">Reference proteome</keyword>
<dbReference type="PROSITE" id="PS51729">
    <property type="entry name" value="GNAT_YJDJ"/>
    <property type="match status" value="1"/>
</dbReference>
<feature type="domain" description="N-acetyltransferase" evidence="2">
    <location>
        <begin position="3"/>
        <end position="90"/>
    </location>
</feature>
<dbReference type="Pfam" id="PF14542">
    <property type="entry name" value="Acetyltransf_CG"/>
    <property type="match status" value="1"/>
</dbReference>
<accession>A0ABT4EW42</accession>